<keyword evidence="3" id="KW-1185">Reference proteome</keyword>
<evidence type="ECO:0000256" key="1">
    <source>
        <dbReference type="SAM" id="MobiDB-lite"/>
    </source>
</evidence>
<feature type="region of interest" description="Disordered" evidence="1">
    <location>
        <begin position="1"/>
        <end position="24"/>
    </location>
</feature>
<protein>
    <submittedName>
        <fullName evidence="2">Uncharacterized protein</fullName>
    </submittedName>
</protein>
<proteinExistence type="predicted"/>
<gene>
    <name evidence="2" type="ORF">TKK_000260</name>
</gene>
<dbReference type="EMBL" id="JBJJXI010000003">
    <property type="protein sequence ID" value="KAL3407579.1"/>
    <property type="molecule type" value="Genomic_DNA"/>
</dbReference>
<dbReference type="AlphaFoldDB" id="A0ABD2XRF8"/>
<comment type="caution">
    <text evidence="2">The sequence shown here is derived from an EMBL/GenBank/DDBJ whole genome shotgun (WGS) entry which is preliminary data.</text>
</comment>
<accession>A0ABD2XRF8</accession>
<organism evidence="2 3">
    <name type="scientific">Trichogramma kaykai</name>
    <dbReference type="NCBI Taxonomy" id="54128"/>
    <lineage>
        <taxon>Eukaryota</taxon>
        <taxon>Metazoa</taxon>
        <taxon>Ecdysozoa</taxon>
        <taxon>Arthropoda</taxon>
        <taxon>Hexapoda</taxon>
        <taxon>Insecta</taxon>
        <taxon>Pterygota</taxon>
        <taxon>Neoptera</taxon>
        <taxon>Endopterygota</taxon>
        <taxon>Hymenoptera</taxon>
        <taxon>Apocrita</taxon>
        <taxon>Proctotrupomorpha</taxon>
        <taxon>Chalcidoidea</taxon>
        <taxon>Trichogrammatidae</taxon>
        <taxon>Trichogramma</taxon>
    </lineage>
</organism>
<dbReference type="Proteomes" id="UP001627154">
    <property type="component" value="Unassembled WGS sequence"/>
</dbReference>
<reference evidence="2 3" key="1">
    <citation type="journal article" date="2024" name="bioRxiv">
        <title>A reference genome for Trichogramma kaykai: A tiny desert-dwelling parasitoid wasp with competing sex-ratio distorters.</title>
        <authorList>
            <person name="Culotta J."/>
            <person name="Lindsey A.R."/>
        </authorList>
    </citation>
    <scope>NUCLEOTIDE SEQUENCE [LARGE SCALE GENOMIC DNA]</scope>
    <source>
        <strain evidence="2 3">KSX58</strain>
    </source>
</reference>
<evidence type="ECO:0000313" key="2">
    <source>
        <dbReference type="EMBL" id="KAL3407579.1"/>
    </source>
</evidence>
<evidence type="ECO:0000313" key="3">
    <source>
        <dbReference type="Proteomes" id="UP001627154"/>
    </source>
</evidence>
<name>A0ABD2XRF8_9HYME</name>
<sequence>MKLLRSEPSLQDSDGRVSKVRHSTNGDQLLQLTKACANPGKLGQRLNDAIGELGAATTRSAVTAIEIKDLDEVTTKEERAASSRSRIRQLTQPIRMWPSFSALAARSSGSAATAVCVPAYAFRSVLITSSLRCGTPSDLASSSAISVLVAHSSRSLISTMDVCCMALAVATSPRTLSTSAPREGAFSTPFRSCSTRAPVTLRLMFWTLLPTDCCNAASALSIRRMSA</sequence>